<feature type="domain" description="Solute-binding protein family 5" evidence="5">
    <location>
        <begin position="113"/>
        <end position="505"/>
    </location>
</feature>
<dbReference type="Gene3D" id="3.40.190.10">
    <property type="entry name" value="Periplasmic binding protein-like II"/>
    <property type="match status" value="1"/>
</dbReference>
<dbReference type="Pfam" id="PF00496">
    <property type="entry name" value="SBP_bac_5"/>
    <property type="match status" value="1"/>
</dbReference>
<keyword evidence="2" id="KW-0813">Transport</keyword>
<feature type="compositionally biased region" description="Low complexity" evidence="4">
    <location>
        <begin position="22"/>
        <end position="40"/>
    </location>
</feature>
<evidence type="ECO:0000256" key="1">
    <source>
        <dbReference type="ARBA" id="ARBA00005695"/>
    </source>
</evidence>
<dbReference type="PIRSF" id="PIRSF002741">
    <property type="entry name" value="MppA"/>
    <property type="match status" value="1"/>
</dbReference>
<dbReference type="GO" id="GO:0043190">
    <property type="term" value="C:ATP-binding cassette (ABC) transporter complex"/>
    <property type="evidence" value="ECO:0007669"/>
    <property type="project" value="InterPro"/>
</dbReference>
<comment type="caution">
    <text evidence="6">The sequence shown here is derived from an EMBL/GenBank/DDBJ whole genome shotgun (WGS) entry which is preliminary data.</text>
</comment>
<evidence type="ECO:0000313" key="7">
    <source>
        <dbReference type="Proteomes" id="UP000562984"/>
    </source>
</evidence>
<accession>A0A849AA16</accession>
<dbReference type="InterPro" id="IPR039424">
    <property type="entry name" value="SBP_5"/>
</dbReference>
<protein>
    <submittedName>
        <fullName evidence="6">ABC transporter substrate-binding protein</fullName>
    </submittedName>
</protein>
<keyword evidence="3" id="KW-0732">Signal</keyword>
<reference evidence="6 7" key="1">
    <citation type="submission" date="2020-05" db="EMBL/GenBank/DDBJ databases">
        <title>Nakamurella sp. DB0629 isolated from air conditioner.</title>
        <authorList>
            <person name="Kim D.H."/>
            <person name="Kim D.-U."/>
        </authorList>
    </citation>
    <scope>NUCLEOTIDE SEQUENCE [LARGE SCALE GENOMIC DNA]</scope>
    <source>
        <strain evidence="6 7">DB0629</strain>
    </source>
</reference>
<evidence type="ECO:0000256" key="3">
    <source>
        <dbReference type="ARBA" id="ARBA00022729"/>
    </source>
</evidence>
<dbReference type="GO" id="GO:1904680">
    <property type="term" value="F:peptide transmembrane transporter activity"/>
    <property type="evidence" value="ECO:0007669"/>
    <property type="project" value="TreeGrafter"/>
</dbReference>
<name>A0A849AA16_9ACTN</name>
<evidence type="ECO:0000256" key="4">
    <source>
        <dbReference type="SAM" id="MobiDB-lite"/>
    </source>
</evidence>
<evidence type="ECO:0000259" key="5">
    <source>
        <dbReference type="Pfam" id="PF00496"/>
    </source>
</evidence>
<dbReference type="AlphaFoldDB" id="A0A849AA16"/>
<dbReference type="PANTHER" id="PTHR30290">
    <property type="entry name" value="PERIPLASMIC BINDING COMPONENT OF ABC TRANSPORTER"/>
    <property type="match status" value="1"/>
</dbReference>
<dbReference type="Proteomes" id="UP000562984">
    <property type="component" value="Unassembled WGS sequence"/>
</dbReference>
<evidence type="ECO:0000256" key="2">
    <source>
        <dbReference type="ARBA" id="ARBA00022448"/>
    </source>
</evidence>
<dbReference type="InterPro" id="IPR030678">
    <property type="entry name" value="Peptide/Ni-bd"/>
</dbReference>
<gene>
    <name evidence="6" type="ORF">HKD39_09545</name>
</gene>
<dbReference type="GO" id="GO:0015833">
    <property type="term" value="P:peptide transport"/>
    <property type="evidence" value="ECO:0007669"/>
    <property type="project" value="TreeGrafter"/>
</dbReference>
<proteinExistence type="inferred from homology"/>
<dbReference type="EMBL" id="JABEND010000004">
    <property type="protein sequence ID" value="NNG35951.1"/>
    <property type="molecule type" value="Genomic_DNA"/>
</dbReference>
<dbReference type="CDD" id="cd08493">
    <property type="entry name" value="PBP2_DppA_like"/>
    <property type="match status" value="1"/>
</dbReference>
<comment type="similarity">
    <text evidence="1">Belongs to the bacterial solute-binding protein 5 family.</text>
</comment>
<keyword evidence="7" id="KW-1185">Reference proteome</keyword>
<feature type="region of interest" description="Disordered" evidence="4">
    <location>
        <begin position="21"/>
        <end position="53"/>
    </location>
</feature>
<dbReference type="PANTHER" id="PTHR30290:SF9">
    <property type="entry name" value="OLIGOPEPTIDE-BINDING PROTEIN APPA"/>
    <property type="match status" value="1"/>
</dbReference>
<dbReference type="Gene3D" id="3.10.105.10">
    <property type="entry name" value="Dipeptide-binding Protein, Domain 3"/>
    <property type="match status" value="1"/>
</dbReference>
<dbReference type="SUPFAM" id="SSF53850">
    <property type="entry name" value="Periplasmic binding protein-like II"/>
    <property type="match status" value="1"/>
</dbReference>
<dbReference type="GO" id="GO:0042597">
    <property type="term" value="C:periplasmic space"/>
    <property type="evidence" value="ECO:0007669"/>
    <property type="project" value="UniProtKB-ARBA"/>
</dbReference>
<feature type="compositionally biased region" description="Gly residues" evidence="4">
    <location>
        <begin position="41"/>
        <end position="51"/>
    </location>
</feature>
<dbReference type="InterPro" id="IPR000914">
    <property type="entry name" value="SBP_5_dom"/>
</dbReference>
<sequence length="590" mass="63014">MTAIGVSAMLIVSGCAASQRDAGNSTGAATGQNAGQNTGAAGSGGDTGGAGTAQTSVVVDTTGQPSDPNGTFTFAAAGAPESFDPVWATDGETFRITHQLYEGLLETKAGSVEVGPGLAEKFTASDDGKTWTFQLRKGVTFSDGTKLDADAVCFNYDRMFSETGVAQTQAQFWAENMGGFKGQKDADGTPVPSLYGGCQAKDASTVVITMTRFSSKLPAVFADSTFVIQSPTALKKYNGDGIASTGDSFSYPAYATAHPTGTGPFVFGSYDKTNNQITLLRNDKYWGPKAKVAKLVFKVIPDETARKQALQAGTIDGYDLPNPADWDDLRSTGHKIDIQPAFNMLYLAMMQRKTASPLNDLRVRQAIAYALNRDQMVQSLMPEGAYVNNCFFPKLAPGCPDPVQPTYSYDPDKAKQLLADYGKPVTLSFWWPTEVTRPYMPDPKSIFTQFSQDLEAVGIKLKVVSKPWNGGYLDGVNAHTPDLYLLGWTGGYPSPDSWLSSFWGPLPNDFGTESTPQGAELSKAVAAADSIPDPKQRQQAYATLSNKISSTYLPAVPISSSPPGIVVAKNVQGLVPSPTTDERFNTVYKN</sequence>
<evidence type="ECO:0000313" key="6">
    <source>
        <dbReference type="EMBL" id="NNG35951.1"/>
    </source>
</evidence>
<dbReference type="Gene3D" id="3.90.76.10">
    <property type="entry name" value="Dipeptide-binding Protein, Domain 1"/>
    <property type="match status" value="1"/>
</dbReference>
<organism evidence="6 7">
    <name type="scientific">Nakamurella aerolata</name>
    <dbReference type="NCBI Taxonomy" id="1656892"/>
    <lineage>
        <taxon>Bacteria</taxon>
        <taxon>Bacillati</taxon>
        <taxon>Actinomycetota</taxon>
        <taxon>Actinomycetes</taxon>
        <taxon>Nakamurellales</taxon>
        <taxon>Nakamurellaceae</taxon>
        <taxon>Nakamurella</taxon>
    </lineage>
</organism>